<dbReference type="Pfam" id="PF11700">
    <property type="entry name" value="ATG22"/>
    <property type="match status" value="2"/>
</dbReference>
<evidence type="ECO:0000256" key="2">
    <source>
        <dbReference type="ARBA" id="ARBA00022448"/>
    </source>
</evidence>
<feature type="transmembrane region" description="Helical" evidence="7">
    <location>
        <begin position="206"/>
        <end position="232"/>
    </location>
</feature>
<name>A0ABU1MS52_9SPHN</name>
<feature type="transmembrane region" description="Helical" evidence="7">
    <location>
        <begin position="397"/>
        <end position="418"/>
    </location>
</feature>
<keyword evidence="4 7" id="KW-1133">Transmembrane helix</keyword>
<evidence type="ECO:0000313" key="9">
    <source>
        <dbReference type="Proteomes" id="UP001184150"/>
    </source>
</evidence>
<feature type="compositionally biased region" description="Basic and acidic residues" evidence="6">
    <location>
        <begin position="11"/>
        <end position="22"/>
    </location>
</feature>
<evidence type="ECO:0000256" key="4">
    <source>
        <dbReference type="ARBA" id="ARBA00022989"/>
    </source>
</evidence>
<feature type="transmembrane region" description="Helical" evidence="7">
    <location>
        <begin position="121"/>
        <end position="144"/>
    </location>
</feature>
<evidence type="ECO:0000256" key="3">
    <source>
        <dbReference type="ARBA" id="ARBA00022692"/>
    </source>
</evidence>
<evidence type="ECO:0000256" key="7">
    <source>
        <dbReference type="SAM" id="Phobius"/>
    </source>
</evidence>
<keyword evidence="5 7" id="KW-0472">Membrane</keyword>
<dbReference type="Gene3D" id="1.20.1250.20">
    <property type="entry name" value="MFS general substrate transporter like domains"/>
    <property type="match status" value="1"/>
</dbReference>
<organism evidence="8 9">
    <name type="scientific">Novosphingobium capsulatum</name>
    <dbReference type="NCBI Taxonomy" id="13688"/>
    <lineage>
        <taxon>Bacteria</taxon>
        <taxon>Pseudomonadati</taxon>
        <taxon>Pseudomonadota</taxon>
        <taxon>Alphaproteobacteria</taxon>
        <taxon>Sphingomonadales</taxon>
        <taxon>Sphingomonadaceae</taxon>
        <taxon>Novosphingobium</taxon>
    </lineage>
</organism>
<feature type="transmembrane region" description="Helical" evidence="7">
    <location>
        <begin position="38"/>
        <end position="57"/>
    </location>
</feature>
<accession>A0ABU1MS52</accession>
<protein>
    <submittedName>
        <fullName evidence="8">UMF1 family MFS transporter</fullName>
    </submittedName>
</protein>
<sequence>MLDVAAPSGAEAHDRSGTPDDKGKRLAWALYECARNPFYVLINIYVFSAYFANHVIADPVQGQAVWGYILSTAAVFVALSAPVLGTIADAGGRRKPFLAASILLAVPACGLLALARPGMGSGILLIAACLVVANICYELSSIFYNALLAQVSSPRRYGSASGLAYALANGAGILLFGTYMLADFMIAPATGNFLVERATPLVVAGWWLVFSLPILVLVPDAASTGAPLATIVRQGLRRLRTAIGRLRAMPDVGRYLIARMVFNEGFIVLMMFMGVVGAGVLGWTGVQLSAMGLVLSVVAVGGSVLGGFLDERLGSKMSLQIGIVGCIFANLLLVTIGPDTVLFVATDPHASGGLFPRAADKAFFVAEGLAAFFVTAGLVSSRVMLAKLAPRDAMNELFGIYALSGTATSFLGPLSIAVLTQLFASQRAGLCAGIAFLTCGLVLLGRVQSGHASPA</sequence>
<dbReference type="InterPro" id="IPR050495">
    <property type="entry name" value="ATG22/LtaA_families"/>
</dbReference>
<feature type="transmembrane region" description="Helical" evidence="7">
    <location>
        <begin position="424"/>
        <end position="444"/>
    </location>
</feature>
<evidence type="ECO:0000256" key="5">
    <source>
        <dbReference type="ARBA" id="ARBA00023136"/>
    </source>
</evidence>
<dbReference type="Proteomes" id="UP001184150">
    <property type="component" value="Unassembled WGS sequence"/>
</dbReference>
<dbReference type="SUPFAM" id="SSF103473">
    <property type="entry name" value="MFS general substrate transporter"/>
    <property type="match status" value="1"/>
</dbReference>
<dbReference type="InterPro" id="IPR036259">
    <property type="entry name" value="MFS_trans_sf"/>
</dbReference>
<evidence type="ECO:0000313" key="8">
    <source>
        <dbReference type="EMBL" id="MDR6513102.1"/>
    </source>
</evidence>
<feature type="transmembrane region" description="Helical" evidence="7">
    <location>
        <begin position="63"/>
        <end position="85"/>
    </location>
</feature>
<keyword evidence="3 7" id="KW-0812">Transmembrane</keyword>
<feature type="transmembrane region" description="Helical" evidence="7">
    <location>
        <begin position="266"/>
        <end position="284"/>
    </location>
</feature>
<feature type="transmembrane region" description="Helical" evidence="7">
    <location>
        <begin position="290"/>
        <end position="309"/>
    </location>
</feature>
<feature type="transmembrane region" description="Helical" evidence="7">
    <location>
        <begin position="165"/>
        <end position="186"/>
    </location>
</feature>
<dbReference type="PANTHER" id="PTHR23519:SF1">
    <property type="entry name" value="AUTOPHAGY-RELATED PROTEIN 22"/>
    <property type="match status" value="1"/>
</dbReference>
<evidence type="ECO:0000256" key="1">
    <source>
        <dbReference type="ARBA" id="ARBA00004127"/>
    </source>
</evidence>
<dbReference type="InterPro" id="IPR024671">
    <property type="entry name" value="Atg22-like"/>
</dbReference>
<gene>
    <name evidence="8" type="ORF">J2792_003990</name>
</gene>
<feature type="region of interest" description="Disordered" evidence="6">
    <location>
        <begin position="1"/>
        <end position="22"/>
    </location>
</feature>
<proteinExistence type="predicted"/>
<dbReference type="PANTHER" id="PTHR23519">
    <property type="entry name" value="AUTOPHAGY-RELATED PROTEIN 22"/>
    <property type="match status" value="1"/>
</dbReference>
<comment type="caution">
    <text evidence="8">The sequence shown here is derived from an EMBL/GenBank/DDBJ whole genome shotgun (WGS) entry which is preliminary data.</text>
</comment>
<dbReference type="EMBL" id="JAVDRD010000014">
    <property type="protein sequence ID" value="MDR6513102.1"/>
    <property type="molecule type" value="Genomic_DNA"/>
</dbReference>
<reference evidence="8 9" key="1">
    <citation type="submission" date="2023-07" db="EMBL/GenBank/DDBJ databases">
        <title>Sorghum-associated microbial communities from plants grown in Nebraska, USA.</title>
        <authorList>
            <person name="Schachtman D."/>
        </authorList>
    </citation>
    <scope>NUCLEOTIDE SEQUENCE [LARGE SCALE GENOMIC DNA]</scope>
    <source>
        <strain evidence="8 9">DS1027</strain>
    </source>
</reference>
<feature type="transmembrane region" description="Helical" evidence="7">
    <location>
        <begin position="363"/>
        <end position="385"/>
    </location>
</feature>
<dbReference type="RefSeq" id="WP_309806450.1">
    <property type="nucleotide sequence ID" value="NZ_JAVDRD010000014.1"/>
</dbReference>
<keyword evidence="9" id="KW-1185">Reference proteome</keyword>
<evidence type="ECO:0000256" key="6">
    <source>
        <dbReference type="SAM" id="MobiDB-lite"/>
    </source>
</evidence>
<feature type="transmembrane region" description="Helical" evidence="7">
    <location>
        <begin position="97"/>
        <end position="115"/>
    </location>
</feature>
<keyword evidence="2" id="KW-0813">Transport</keyword>
<feature type="transmembrane region" description="Helical" evidence="7">
    <location>
        <begin position="321"/>
        <end position="343"/>
    </location>
</feature>
<comment type="subcellular location">
    <subcellularLocation>
        <location evidence="1">Endomembrane system</location>
        <topology evidence="1">Multi-pass membrane protein</topology>
    </subcellularLocation>
</comment>